<dbReference type="CDD" id="cd05013">
    <property type="entry name" value="SIS_RpiR"/>
    <property type="match status" value="1"/>
</dbReference>
<feature type="domain" description="SIS" evidence="5">
    <location>
        <begin position="136"/>
        <end position="276"/>
    </location>
</feature>
<dbReference type="STRING" id="106370.Francci3_3036"/>
<evidence type="ECO:0000256" key="1">
    <source>
        <dbReference type="ARBA" id="ARBA00023015"/>
    </source>
</evidence>
<dbReference type="GO" id="GO:0003700">
    <property type="term" value="F:DNA-binding transcription factor activity"/>
    <property type="evidence" value="ECO:0007669"/>
    <property type="project" value="InterPro"/>
</dbReference>
<dbReference type="SUPFAM" id="SSF46689">
    <property type="entry name" value="Homeodomain-like"/>
    <property type="match status" value="1"/>
</dbReference>
<evidence type="ECO:0000259" key="5">
    <source>
        <dbReference type="PROSITE" id="PS51464"/>
    </source>
</evidence>
<sequence length="293" mass="30273">MTSDVTVRVEGDAAAPAVLERIRALSASLSSAEQRVARQVLADPVAMIHQSVSELAQVSGSSPATVVRFCQSLGLRGYQELKLALIRETLPVERQLVDEVSAADGPDEIAGKVLGGAASALTEAARGIDGGVLAAIADLVVAAPRTLFVAVGTSAPLAMDAAYRLTTVGVDARFAGDAHVQHVTARMLAAGDLCVAVSHTGSTAETLAAMRAAVDAGAHTAAITSFARSPLTELVRHAVVVGSRETAYRIEAMTSRIVHLSVLDALFALVVVRSPRSPGALAMTADVIVEHRM</sequence>
<dbReference type="InterPro" id="IPR001347">
    <property type="entry name" value="SIS_dom"/>
</dbReference>
<dbReference type="Pfam" id="PF01418">
    <property type="entry name" value="HTH_6"/>
    <property type="match status" value="1"/>
</dbReference>
<dbReference type="eggNOG" id="COG1737">
    <property type="taxonomic scope" value="Bacteria"/>
</dbReference>
<dbReference type="PANTHER" id="PTHR30514:SF1">
    <property type="entry name" value="HTH-TYPE TRANSCRIPTIONAL REGULATOR HEXR-RELATED"/>
    <property type="match status" value="1"/>
</dbReference>
<evidence type="ECO:0000259" key="4">
    <source>
        <dbReference type="PROSITE" id="PS51071"/>
    </source>
</evidence>
<dbReference type="InterPro" id="IPR046348">
    <property type="entry name" value="SIS_dom_sf"/>
</dbReference>
<proteinExistence type="predicted"/>
<keyword evidence="2" id="KW-0238">DNA-binding</keyword>
<dbReference type="PhylomeDB" id="Q2J8J9"/>
<keyword evidence="7" id="KW-1185">Reference proteome</keyword>
<dbReference type="PROSITE" id="PS51071">
    <property type="entry name" value="HTH_RPIR"/>
    <property type="match status" value="1"/>
</dbReference>
<dbReference type="InterPro" id="IPR035472">
    <property type="entry name" value="RpiR-like_SIS"/>
</dbReference>
<dbReference type="GO" id="GO:0097367">
    <property type="term" value="F:carbohydrate derivative binding"/>
    <property type="evidence" value="ECO:0007669"/>
    <property type="project" value="InterPro"/>
</dbReference>
<dbReference type="InterPro" id="IPR047640">
    <property type="entry name" value="RpiR-like"/>
</dbReference>
<evidence type="ECO:0000313" key="6">
    <source>
        <dbReference type="EMBL" id="ABD12393.1"/>
    </source>
</evidence>
<keyword evidence="1" id="KW-0805">Transcription regulation</keyword>
<reference evidence="6 7" key="1">
    <citation type="journal article" date="2007" name="Genome Res.">
        <title>Genome characteristics of facultatively symbiotic Frankia sp. strains reflect host range and host plant biogeography.</title>
        <authorList>
            <person name="Normand P."/>
            <person name="Lapierre P."/>
            <person name="Tisa L.S."/>
            <person name="Gogarten J.P."/>
            <person name="Alloisio N."/>
            <person name="Bagnarol E."/>
            <person name="Bassi C.A."/>
            <person name="Berry A.M."/>
            <person name="Bickhart D.M."/>
            <person name="Choisne N."/>
            <person name="Couloux A."/>
            <person name="Cournoyer B."/>
            <person name="Cruveiller S."/>
            <person name="Daubin V."/>
            <person name="Demange N."/>
            <person name="Francino M.P."/>
            <person name="Goltsman E."/>
            <person name="Huang Y."/>
            <person name="Kopp O.R."/>
            <person name="Labarre L."/>
            <person name="Lapidus A."/>
            <person name="Lavire C."/>
            <person name="Marechal J."/>
            <person name="Martinez M."/>
            <person name="Mastronunzio J.E."/>
            <person name="Mullin B.C."/>
            <person name="Niemann J."/>
            <person name="Pujic P."/>
            <person name="Rawnsley T."/>
            <person name="Rouy Z."/>
            <person name="Schenowitz C."/>
            <person name="Sellstedt A."/>
            <person name="Tavares F."/>
            <person name="Tomkins J.P."/>
            <person name="Vallenet D."/>
            <person name="Valverde C."/>
            <person name="Wall L.G."/>
            <person name="Wang Y."/>
            <person name="Medigue C."/>
            <person name="Benson D.R."/>
        </authorList>
    </citation>
    <scope>NUCLEOTIDE SEQUENCE [LARGE SCALE GENOMIC DNA]</scope>
    <source>
        <strain evidence="7">DSM 45818 / CECT 9043 / CcI3</strain>
    </source>
</reference>
<dbReference type="HOGENOM" id="CLU_055769_0_0_11"/>
<dbReference type="PANTHER" id="PTHR30514">
    <property type="entry name" value="GLUCOKINASE"/>
    <property type="match status" value="1"/>
</dbReference>
<organism evidence="6 7">
    <name type="scientific">Frankia casuarinae (strain DSM 45818 / CECT 9043 / HFP020203 / CcI3)</name>
    <dbReference type="NCBI Taxonomy" id="106370"/>
    <lineage>
        <taxon>Bacteria</taxon>
        <taxon>Bacillati</taxon>
        <taxon>Actinomycetota</taxon>
        <taxon>Actinomycetes</taxon>
        <taxon>Frankiales</taxon>
        <taxon>Frankiaceae</taxon>
        <taxon>Frankia</taxon>
    </lineage>
</organism>
<protein>
    <submittedName>
        <fullName evidence="6">Transcriptional regulator, RpiR family</fullName>
    </submittedName>
</protein>
<dbReference type="InterPro" id="IPR009057">
    <property type="entry name" value="Homeodomain-like_sf"/>
</dbReference>
<accession>Q2J8J9</accession>
<evidence type="ECO:0000256" key="3">
    <source>
        <dbReference type="ARBA" id="ARBA00023163"/>
    </source>
</evidence>
<dbReference type="KEGG" id="fra:Francci3_3036"/>
<dbReference type="Proteomes" id="UP000001937">
    <property type="component" value="Chromosome"/>
</dbReference>
<dbReference type="PROSITE" id="PS51464">
    <property type="entry name" value="SIS"/>
    <property type="match status" value="1"/>
</dbReference>
<keyword evidence="3" id="KW-0804">Transcription</keyword>
<evidence type="ECO:0000313" key="7">
    <source>
        <dbReference type="Proteomes" id="UP000001937"/>
    </source>
</evidence>
<dbReference type="Gene3D" id="1.10.10.10">
    <property type="entry name" value="Winged helix-like DNA-binding domain superfamily/Winged helix DNA-binding domain"/>
    <property type="match status" value="1"/>
</dbReference>
<feature type="domain" description="HTH rpiR-type" evidence="4">
    <location>
        <begin position="16"/>
        <end position="92"/>
    </location>
</feature>
<dbReference type="Pfam" id="PF01380">
    <property type="entry name" value="SIS"/>
    <property type="match status" value="1"/>
</dbReference>
<dbReference type="EMBL" id="CP000249">
    <property type="protein sequence ID" value="ABD12393.1"/>
    <property type="molecule type" value="Genomic_DNA"/>
</dbReference>
<dbReference type="AlphaFoldDB" id="Q2J8J9"/>
<dbReference type="SUPFAM" id="SSF53697">
    <property type="entry name" value="SIS domain"/>
    <property type="match status" value="1"/>
</dbReference>
<dbReference type="Gene3D" id="3.40.50.10490">
    <property type="entry name" value="Glucose-6-phosphate isomerase like protein, domain 1"/>
    <property type="match status" value="1"/>
</dbReference>
<dbReference type="GO" id="GO:1901135">
    <property type="term" value="P:carbohydrate derivative metabolic process"/>
    <property type="evidence" value="ECO:0007669"/>
    <property type="project" value="InterPro"/>
</dbReference>
<evidence type="ECO:0000256" key="2">
    <source>
        <dbReference type="ARBA" id="ARBA00023125"/>
    </source>
</evidence>
<dbReference type="InterPro" id="IPR036388">
    <property type="entry name" value="WH-like_DNA-bd_sf"/>
</dbReference>
<name>Q2J8J9_FRACC</name>
<gene>
    <name evidence="6" type="ordered locus">Francci3_3036</name>
</gene>
<dbReference type="InterPro" id="IPR000281">
    <property type="entry name" value="HTH_RpiR"/>
</dbReference>
<dbReference type="GO" id="GO:0003677">
    <property type="term" value="F:DNA binding"/>
    <property type="evidence" value="ECO:0007669"/>
    <property type="project" value="UniProtKB-KW"/>
</dbReference>